<protein>
    <recommendedName>
        <fullName evidence="2">Lipoyl-binding domain-containing protein</fullName>
    </recommendedName>
</protein>
<evidence type="ECO:0000313" key="4">
    <source>
        <dbReference type="Proteomes" id="UP000608522"/>
    </source>
</evidence>
<dbReference type="EMBL" id="BNED01000005">
    <property type="protein sequence ID" value="GHI78690.1"/>
    <property type="molecule type" value="Genomic_DNA"/>
</dbReference>
<keyword evidence="4" id="KW-1185">Reference proteome</keyword>
<comment type="caution">
    <text evidence="3">The sequence shown here is derived from an EMBL/GenBank/DDBJ whole genome shotgun (WGS) entry which is preliminary data.</text>
</comment>
<accession>A0ABQ3TFG0</accession>
<feature type="domain" description="Lipoyl-binding" evidence="2">
    <location>
        <begin position="68"/>
        <end position="133"/>
    </location>
</feature>
<evidence type="ECO:0000313" key="3">
    <source>
        <dbReference type="EMBL" id="GHI78690.1"/>
    </source>
</evidence>
<name>A0ABQ3TFG0_9ACTN</name>
<keyword evidence="1" id="KW-0812">Transmembrane</keyword>
<feature type="transmembrane region" description="Helical" evidence="1">
    <location>
        <begin position="28"/>
        <end position="47"/>
    </location>
</feature>
<dbReference type="Pfam" id="PF00364">
    <property type="entry name" value="Biotin_lipoyl"/>
    <property type="match status" value="1"/>
</dbReference>
<evidence type="ECO:0000256" key="1">
    <source>
        <dbReference type="SAM" id="Phobius"/>
    </source>
</evidence>
<dbReference type="SUPFAM" id="SSF51230">
    <property type="entry name" value="Single hybrid motif"/>
    <property type="match status" value="1"/>
</dbReference>
<keyword evidence="1" id="KW-1133">Transmembrane helix</keyword>
<proteinExistence type="predicted"/>
<dbReference type="Gene3D" id="2.40.50.100">
    <property type="match status" value="1"/>
</dbReference>
<sequence length="269" mass="28215">MFRFKALQRMREPDELDSPTLLAAPRGWIALFVVMITMAAAVIWAFAGQLLISVSAPGLLTRPGGTAQVQSPFTGMVQRVLTQPTATVTAGQTVIEVQDLAGQIRRITSPFAGHVVGLAVSDGQMIDVGSAVLTVERTDVSGDRMIAMVFVPADRAARLFPGNKVDLAVSTAPPAAFGLLRGTVTSVSPYPLTSEALSGLVGGELAARQFASGSAPRLVIVDLVRDENTRSGFAWSNTSGPQTALTTQVGVSATINLGKQTPFNLILGR</sequence>
<dbReference type="InterPro" id="IPR050739">
    <property type="entry name" value="MFP"/>
</dbReference>
<dbReference type="PANTHER" id="PTHR30386">
    <property type="entry name" value="MEMBRANE FUSION SUBUNIT OF EMRAB-TOLC MULTIDRUG EFFLUX PUMP"/>
    <property type="match status" value="1"/>
</dbReference>
<reference evidence="4" key="1">
    <citation type="submission" date="2023-07" db="EMBL/GenBank/DDBJ databases">
        <title>Whole genome shotgun sequence of Streptomyces spororaveus NBRC 15456.</title>
        <authorList>
            <person name="Komaki H."/>
            <person name="Tamura T."/>
        </authorList>
    </citation>
    <scope>NUCLEOTIDE SEQUENCE [LARGE SCALE GENOMIC DNA]</scope>
    <source>
        <strain evidence="4">NBRC 15456</strain>
    </source>
</reference>
<evidence type="ECO:0000259" key="2">
    <source>
        <dbReference type="Pfam" id="PF00364"/>
    </source>
</evidence>
<dbReference type="InterPro" id="IPR000089">
    <property type="entry name" value="Biotin_lipoyl"/>
</dbReference>
<dbReference type="Proteomes" id="UP000608522">
    <property type="component" value="Unassembled WGS sequence"/>
</dbReference>
<dbReference type="InterPro" id="IPR011053">
    <property type="entry name" value="Single_hybrid_motif"/>
</dbReference>
<keyword evidence="1" id="KW-0472">Membrane</keyword>
<organism evidence="3 4">
    <name type="scientific">Streptomyces spororaveus</name>
    <dbReference type="NCBI Taxonomy" id="284039"/>
    <lineage>
        <taxon>Bacteria</taxon>
        <taxon>Bacillati</taxon>
        <taxon>Actinomycetota</taxon>
        <taxon>Actinomycetes</taxon>
        <taxon>Kitasatosporales</taxon>
        <taxon>Streptomycetaceae</taxon>
        <taxon>Streptomyces</taxon>
    </lineage>
</organism>
<gene>
    <name evidence="3" type="ORF">Sspor_42510</name>
</gene>